<dbReference type="Proteomes" id="UP000324767">
    <property type="component" value="Unassembled WGS sequence"/>
</dbReference>
<feature type="region of interest" description="Disordered" evidence="1">
    <location>
        <begin position="1"/>
        <end position="32"/>
    </location>
</feature>
<feature type="compositionally biased region" description="Polar residues" evidence="1">
    <location>
        <begin position="1"/>
        <end position="16"/>
    </location>
</feature>
<dbReference type="AlphaFoldDB" id="A0A5M8PT47"/>
<dbReference type="EMBL" id="VXIT01000005">
    <property type="protein sequence ID" value="KAA6412756.1"/>
    <property type="molecule type" value="Genomic_DNA"/>
</dbReference>
<reference evidence="2 3" key="1">
    <citation type="submission" date="2019-09" db="EMBL/GenBank/DDBJ databases">
        <title>The hologenome of the rock-dwelling lichen Lasallia pustulata.</title>
        <authorList>
            <person name="Greshake Tzovaras B."/>
            <person name="Segers F."/>
            <person name="Bicker A."/>
            <person name="Dal Grande F."/>
            <person name="Otte J."/>
            <person name="Hankeln T."/>
            <person name="Schmitt I."/>
            <person name="Ebersberger I."/>
        </authorList>
    </citation>
    <scope>NUCLEOTIDE SEQUENCE [LARGE SCALE GENOMIC DNA]</scope>
    <source>
        <strain evidence="2">A1-1</strain>
    </source>
</reference>
<accession>A0A5M8PT47</accession>
<comment type="caution">
    <text evidence="2">The sequence shown here is derived from an EMBL/GenBank/DDBJ whole genome shotgun (WGS) entry which is preliminary data.</text>
</comment>
<sequence length="88" mass="9429">MTEQRSLGPRSGSSLQPDMDFPTATGLAAETSVSRGAEESPLFFFTAKNPGIGVYGVRVSQKGYFPRQAVLRPAAGLPGEKPRVDRTM</sequence>
<evidence type="ECO:0000256" key="1">
    <source>
        <dbReference type="SAM" id="MobiDB-lite"/>
    </source>
</evidence>
<evidence type="ECO:0000313" key="2">
    <source>
        <dbReference type="EMBL" id="KAA6412756.1"/>
    </source>
</evidence>
<protein>
    <submittedName>
        <fullName evidence="2">Uncharacterized protein</fullName>
    </submittedName>
</protein>
<name>A0A5M8PT47_9LECA</name>
<organism evidence="2 3">
    <name type="scientific">Lasallia pustulata</name>
    <dbReference type="NCBI Taxonomy" id="136370"/>
    <lineage>
        <taxon>Eukaryota</taxon>
        <taxon>Fungi</taxon>
        <taxon>Dikarya</taxon>
        <taxon>Ascomycota</taxon>
        <taxon>Pezizomycotina</taxon>
        <taxon>Lecanoromycetes</taxon>
        <taxon>OSLEUM clade</taxon>
        <taxon>Umbilicariomycetidae</taxon>
        <taxon>Umbilicariales</taxon>
        <taxon>Umbilicariaceae</taxon>
        <taxon>Lasallia</taxon>
    </lineage>
</organism>
<evidence type="ECO:0000313" key="3">
    <source>
        <dbReference type="Proteomes" id="UP000324767"/>
    </source>
</evidence>
<proteinExistence type="predicted"/>
<gene>
    <name evidence="2" type="ORF">FRX48_03748</name>
</gene>